<accession>A0A4V3IIX4</accession>
<proteinExistence type="predicted"/>
<dbReference type="Proteomes" id="UP000298433">
    <property type="component" value="Unassembled WGS sequence"/>
</dbReference>
<comment type="caution">
    <text evidence="1">The sequence shown here is derived from an EMBL/GenBank/DDBJ whole genome shotgun (WGS) entry which is preliminary data.</text>
</comment>
<evidence type="ECO:0000313" key="1">
    <source>
        <dbReference type="EMBL" id="TFC84195.1"/>
    </source>
</evidence>
<dbReference type="RefSeq" id="WP_134368446.1">
    <property type="nucleotide sequence ID" value="NZ_SOGN01000005.1"/>
</dbReference>
<dbReference type="AlphaFoldDB" id="A0A4V3IIX4"/>
<name>A0A4V3IIX4_9MICO</name>
<protein>
    <submittedName>
        <fullName evidence="1">Uncharacterized protein</fullName>
    </submittedName>
</protein>
<dbReference type="EMBL" id="SOGN01000005">
    <property type="protein sequence ID" value="TFC84195.1"/>
    <property type="molecule type" value="Genomic_DNA"/>
</dbReference>
<keyword evidence="2" id="KW-1185">Reference proteome</keyword>
<gene>
    <name evidence="1" type="ORF">E3T23_00390</name>
</gene>
<evidence type="ECO:0000313" key="2">
    <source>
        <dbReference type="Proteomes" id="UP000298433"/>
    </source>
</evidence>
<organism evidence="1 2">
    <name type="scientific">Cryobacterium cheniae</name>
    <dbReference type="NCBI Taxonomy" id="1259262"/>
    <lineage>
        <taxon>Bacteria</taxon>
        <taxon>Bacillati</taxon>
        <taxon>Actinomycetota</taxon>
        <taxon>Actinomycetes</taxon>
        <taxon>Micrococcales</taxon>
        <taxon>Microbacteriaceae</taxon>
        <taxon>Cryobacterium</taxon>
    </lineage>
</organism>
<sequence>MIWLSTGRPVLSGWQAQFARVDARLAEQMEAVAGEDPDDLCLTVKVEGPAQSLLGFGGRRN</sequence>
<reference evidence="1 2" key="1">
    <citation type="submission" date="2019-03" db="EMBL/GenBank/DDBJ databases">
        <title>Genomics of glacier-inhabiting Cryobacterium strains.</title>
        <authorList>
            <person name="Liu Q."/>
            <person name="Xin Y.-H."/>
        </authorList>
    </citation>
    <scope>NUCLEOTIDE SEQUENCE [LARGE SCALE GENOMIC DNA]</scope>
    <source>
        <strain evidence="1 2">TMT2-48-2</strain>
    </source>
</reference>